<dbReference type="Proteomes" id="UP001217417">
    <property type="component" value="Unassembled WGS sequence"/>
</dbReference>
<name>A0AAD7QP01_9ASCO</name>
<dbReference type="SFLD" id="SFLDS00019">
    <property type="entry name" value="Glutathione_Transferase_(cytos"/>
    <property type="match status" value="1"/>
</dbReference>
<dbReference type="Gene3D" id="1.20.1050.130">
    <property type="match status" value="1"/>
</dbReference>
<keyword evidence="5" id="KW-1185">Reference proteome</keyword>
<dbReference type="SFLD" id="SFLDG00358">
    <property type="entry name" value="Main_(cytGST)"/>
    <property type="match status" value="1"/>
</dbReference>
<evidence type="ECO:0000256" key="1">
    <source>
        <dbReference type="ARBA" id="ARBA00007409"/>
    </source>
</evidence>
<feature type="domain" description="GST N-terminal" evidence="2">
    <location>
        <begin position="7"/>
        <end position="89"/>
    </location>
</feature>
<dbReference type="InterPro" id="IPR004045">
    <property type="entry name" value="Glutathione_S-Trfase_N"/>
</dbReference>
<dbReference type="InterPro" id="IPR036282">
    <property type="entry name" value="Glutathione-S-Trfase_C_sf"/>
</dbReference>
<dbReference type="CDD" id="cd03048">
    <property type="entry name" value="GST_N_Ure2p_like"/>
    <property type="match status" value="1"/>
</dbReference>
<dbReference type="RefSeq" id="XP_056042402.1">
    <property type="nucleotide sequence ID" value="XM_056186054.1"/>
</dbReference>
<evidence type="ECO:0000259" key="2">
    <source>
        <dbReference type="PROSITE" id="PS50404"/>
    </source>
</evidence>
<reference evidence="4" key="1">
    <citation type="submission" date="2023-03" db="EMBL/GenBank/DDBJ databases">
        <title>Near-Complete genome sequence of Lipomyces tetrasporous NRRL Y-64009, an oleaginous yeast capable of growing on lignocellulosic hydrolysates.</title>
        <authorList>
            <consortium name="Lawrence Berkeley National Laboratory"/>
            <person name="Jagtap S.S."/>
            <person name="Liu J.-J."/>
            <person name="Walukiewicz H.E."/>
            <person name="Pangilinan J."/>
            <person name="Lipzen A."/>
            <person name="Ahrendt S."/>
            <person name="Koriabine M."/>
            <person name="Cobaugh K."/>
            <person name="Salamov A."/>
            <person name="Yoshinaga Y."/>
            <person name="Ng V."/>
            <person name="Daum C."/>
            <person name="Grigoriev I.V."/>
            <person name="Slininger P.J."/>
            <person name="Dien B.S."/>
            <person name="Jin Y.-S."/>
            <person name="Rao C.V."/>
        </authorList>
    </citation>
    <scope>NUCLEOTIDE SEQUENCE</scope>
    <source>
        <strain evidence="4">NRRL Y-64009</strain>
    </source>
</reference>
<dbReference type="InterPro" id="IPR036249">
    <property type="entry name" value="Thioredoxin-like_sf"/>
</dbReference>
<proteinExistence type="inferred from homology"/>
<organism evidence="4 5">
    <name type="scientific">Lipomyces tetrasporus</name>
    <dbReference type="NCBI Taxonomy" id="54092"/>
    <lineage>
        <taxon>Eukaryota</taxon>
        <taxon>Fungi</taxon>
        <taxon>Dikarya</taxon>
        <taxon>Ascomycota</taxon>
        <taxon>Saccharomycotina</taxon>
        <taxon>Lipomycetes</taxon>
        <taxon>Lipomycetales</taxon>
        <taxon>Lipomycetaceae</taxon>
        <taxon>Lipomyces</taxon>
    </lineage>
</organism>
<protein>
    <submittedName>
        <fullName evidence="4">Glutathione-s-transferase theta, gst</fullName>
    </submittedName>
</protein>
<accession>A0AAD7QP01</accession>
<comment type="similarity">
    <text evidence="1">Belongs to the GST superfamily.</text>
</comment>
<evidence type="ECO:0000313" key="4">
    <source>
        <dbReference type="EMBL" id="KAJ8098952.1"/>
    </source>
</evidence>
<comment type="caution">
    <text evidence="4">The sequence shown here is derived from an EMBL/GenBank/DDBJ whole genome shotgun (WGS) entry which is preliminary data.</text>
</comment>
<gene>
    <name evidence="4" type="ORF">POJ06DRAFT_239807</name>
</gene>
<dbReference type="EMBL" id="JARPMG010000008">
    <property type="protein sequence ID" value="KAJ8098952.1"/>
    <property type="molecule type" value="Genomic_DNA"/>
</dbReference>
<dbReference type="PANTHER" id="PTHR44051:SF3">
    <property type="entry name" value="TRANSCRIPTIONAL REGULATOR URE2"/>
    <property type="match status" value="1"/>
</dbReference>
<evidence type="ECO:0000259" key="3">
    <source>
        <dbReference type="PROSITE" id="PS50405"/>
    </source>
</evidence>
<dbReference type="AlphaFoldDB" id="A0AAD7QP01"/>
<dbReference type="Pfam" id="PF13409">
    <property type="entry name" value="GST_N_2"/>
    <property type="match status" value="1"/>
</dbReference>
<feature type="domain" description="GST C-terminal" evidence="3">
    <location>
        <begin position="95"/>
        <end position="226"/>
    </location>
</feature>
<sequence>MAISSLKPVKIYIHGPSPNPWKVIIILEELGIPWESESVPETGLKTEPFISLNPNGRTPALIDPNNDGTTLWESGAIIDYLIDVYDKDHTLQYTSFPEKHITRCWEHFQMSGQGPYMGQKGFFMYFHPEKLPSAIERYDKETRRIIGVVDAHLSKQGTPYLVGDKVTYADLMFVPYFKLFLPVICPDLNTKEWPKFDAWQEKLVARSSVQTVLAKIQVEKEKKKLPGK</sequence>
<dbReference type="GeneID" id="80881220"/>
<dbReference type="InterPro" id="IPR040079">
    <property type="entry name" value="Glutathione_S-Trfase"/>
</dbReference>
<dbReference type="PROSITE" id="PS50404">
    <property type="entry name" value="GST_NTER"/>
    <property type="match status" value="1"/>
</dbReference>
<dbReference type="PANTHER" id="PTHR44051">
    <property type="entry name" value="GLUTATHIONE S-TRANSFERASE-RELATED"/>
    <property type="match status" value="1"/>
</dbReference>
<dbReference type="SUPFAM" id="SSF47616">
    <property type="entry name" value="GST C-terminal domain-like"/>
    <property type="match status" value="1"/>
</dbReference>
<evidence type="ECO:0000313" key="5">
    <source>
        <dbReference type="Proteomes" id="UP001217417"/>
    </source>
</evidence>
<dbReference type="PROSITE" id="PS50405">
    <property type="entry name" value="GST_CTER"/>
    <property type="match status" value="1"/>
</dbReference>
<dbReference type="SUPFAM" id="SSF52833">
    <property type="entry name" value="Thioredoxin-like"/>
    <property type="match status" value="1"/>
</dbReference>
<dbReference type="InterPro" id="IPR010987">
    <property type="entry name" value="Glutathione-S-Trfase_C-like"/>
</dbReference>
<dbReference type="Pfam" id="PF00043">
    <property type="entry name" value="GST_C"/>
    <property type="match status" value="1"/>
</dbReference>
<dbReference type="InterPro" id="IPR004046">
    <property type="entry name" value="GST_C"/>
</dbReference>